<sequence>MHVELVGLQVGLPSESLTHNGKPVLSGMIKHPVDHTVALRTLGFAGDGQADLRYHGGPEKAVCVYPIEHYTYWKQEWGFDLPLSAFGENVTTRGLIEDDVHIGDIYRIGTARVQVTQPRQPCFKLAARYNMPKIPIWMQETGYTGYYWRVLEEGIVSPVDQIELIHRDEQRLSIRFANEVMHQKLHGEEGIRALLSNKGLSTNWRATFTKRLEGIETDTSKRIEGS</sequence>
<evidence type="ECO:0000259" key="1">
    <source>
        <dbReference type="PROSITE" id="PS51340"/>
    </source>
</evidence>
<organism evidence="2 3">
    <name type="scientific">Paenibacillus arenosi</name>
    <dbReference type="NCBI Taxonomy" id="2774142"/>
    <lineage>
        <taxon>Bacteria</taxon>
        <taxon>Bacillati</taxon>
        <taxon>Bacillota</taxon>
        <taxon>Bacilli</taxon>
        <taxon>Bacillales</taxon>
        <taxon>Paenibacillaceae</taxon>
        <taxon>Paenibacillus</taxon>
    </lineage>
</organism>
<proteinExistence type="predicted"/>
<dbReference type="Pfam" id="PF03473">
    <property type="entry name" value="MOSC"/>
    <property type="match status" value="1"/>
</dbReference>
<dbReference type="RefSeq" id="WP_192025210.1">
    <property type="nucleotide sequence ID" value="NZ_JACYTN010000006.1"/>
</dbReference>
<dbReference type="InterPro" id="IPR052353">
    <property type="entry name" value="Benzoxazolinone_Detox_Enz"/>
</dbReference>
<dbReference type="InterPro" id="IPR005302">
    <property type="entry name" value="MoCF_Sase_C"/>
</dbReference>
<evidence type="ECO:0000313" key="3">
    <source>
        <dbReference type="Proteomes" id="UP000634529"/>
    </source>
</evidence>
<dbReference type="SUPFAM" id="SSF50800">
    <property type="entry name" value="PK beta-barrel domain-like"/>
    <property type="match status" value="1"/>
</dbReference>
<evidence type="ECO:0000313" key="2">
    <source>
        <dbReference type="EMBL" id="MBD8498853.1"/>
    </source>
</evidence>
<dbReference type="Pfam" id="PF03475">
    <property type="entry name" value="YiiM_3-alpha"/>
    <property type="match status" value="1"/>
</dbReference>
<dbReference type="EMBL" id="JACYTN010000006">
    <property type="protein sequence ID" value="MBD8498853.1"/>
    <property type="molecule type" value="Genomic_DNA"/>
</dbReference>
<dbReference type="PANTHER" id="PTHR30212">
    <property type="entry name" value="PROTEIN YIIM"/>
    <property type="match status" value="1"/>
</dbReference>
<dbReference type="PROSITE" id="PS51340">
    <property type="entry name" value="MOSC"/>
    <property type="match status" value="1"/>
</dbReference>
<dbReference type="Proteomes" id="UP000634529">
    <property type="component" value="Unassembled WGS sequence"/>
</dbReference>
<dbReference type="InterPro" id="IPR005163">
    <property type="entry name" value="Tri_helical_YiiM-like"/>
</dbReference>
<accession>A0ABR9AXJ0</accession>
<feature type="domain" description="MOSC" evidence="1">
    <location>
        <begin position="31"/>
        <end position="165"/>
    </location>
</feature>
<dbReference type="PANTHER" id="PTHR30212:SF4">
    <property type="entry name" value="MOSC DOMAIN-CONTAINING PROTEIN"/>
    <property type="match status" value="1"/>
</dbReference>
<reference evidence="2 3" key="1">
    <citation type="submission" date="2020-09" db="EMBL/GenBank/DDBJ databases">
        <title>Paenibacillus sp. CAU 1523 isolated from sand of Haeundae Beach.</title>
        <authorList>
            <person name="Kim W."/>
        </authorList>
    </citation>
    <scope>NUCLEOTIDE SEQUENCE [LARGE SCALE GENOMIC DNA]</scope>
    <source>
        <strain evidence="2 3">CAU 1523</strain>
    </source>
</reference>
<keyword evidence="3" id="KW-1185">Reference proteome</keyword>
<protein>
    <submittedName>
        <fullName evidence="2">MOSC domain-containing protein</fullName>
    </submittedName>
</protein>
<name>A0ABR9AXJ0_9BACL</name>
<gene>
    <name evidence="2" type="ORF">IFO66_11125</name>
</gene>
<dbReference type="InterPro" id="IPR011037">
    <property type="entry name" value="Pyrv_Knase-like_insert_dom_sf"/>
</dbReference>
<dbReference type="Gene3D" id="2.40.33.20">
    <property type="entry name" value="PK beta-barrel domain-like"/>
    <property type="match status" value="1"/>
</dbReference>
<comment type="caution">
    <text evidence="2">The sequence shown here is derived from an EMBL/GenBank/DDBJ whole genome shotgun (WGS) entry which is preliminary data.</text>
</comment>